<dbReference type="Proteomes" id="UP000318538">
    <property type="component" value="Chromosome"/>
</dbReference>
<organism evidence="2 3">
    <name type="scientific">Rubripirellula lacrimiformis</name>
    <dbReference type="NCBI Taxonomy" id="1930273"/>
    <lineage>
        <taxon>Bacteria</taxon>
        <taxon>Pseudomonadati</taxon>
        <taxon>Planctomycetota</taxon>
        <taxon>Planctomycetia</taxon>
        <taxon>Pirellulales</taxon>
        <taxon>Pirellulaceae</taxon>
        <taxon>Rubripirellula</taxon>
    </lineage>
</organism>
<keyword evidence="1" id="KW-0732">Signal</keyword>
<reference evidence="2 3" key="1">
    <citation type="submission" date="2019-02" db="EMBL/GenBank/DDBJ databases">
        <title>Deep-cultivation of Planctomycetes and their phenomic and genomic characterization uncovers novel biology.</title>
        <authorList>
            <person name="Wiegand S."/>
            <person name="Jogler M."/>
            <person name="Boedeker C."/>
            <person name="Pinto D."/>
            <person name="Vollmers J."/>
            <person name="Rivas-Marin E."/>
            <person name="Kohn T."/>
            <person name="Peeters S.H."/>
            <person name="Heuer A."/>
            <person name="Rast P."/>
            <person name="Oberbeckmann S."/>
            <person name="Bunk B."/>
            <person name="Jeske O."/>
            <person name="Meyerdierks A."/>
            <person name="Storesund J.E."/>
            <person name="Kallscheuer N."/>
            <person name="Luecker S."/>
            <person name="Lage O.M."/>
            <person name="Pohl T."/>
            <person name="Merkel B.J."/>
            <person name="Hornburger P."/>
            <person name="Mueller R.-W."/>
            <person name="Bruemmer F."/>
            <person name="Labrenz M."/>
            <person name="Spormann A.M."/>
            <person name="Op den Camp H."/>
            <person name="Overmann J."/>
            <person name="Amann R."/>
            <person name="Jetten M.S.M."/>
            <person name="Mascher T."/>
            <person name="Medema M.H."/>
            <person name="Devos D.P."/>
            <person name="Kaster A.-K."/>
            <person name="Ovreas L."/>
            <person name="Rohde M."/>
            <person name="Galperin M.Y."/>
            <person name="Jogler C."/>
        </authorList>
    </citation>
    <scope>NUCLEOTIDE SEQUENCE [LARGE SCALE GENOMIC DNA]</scope>
    <source>
        <strain evidence="2 3">K22_7</strain>
    </source>
</reference>
<evidence type="ECO:0000313" key="2">
    <source>
        <dbReference type="EMBL" id="QDT07322.1"/>
    </source>
</evidence>
<evidence type="ECO:0000313" key="3">
    <source>
        <dbReference type="Proteomes" id="UP000318538"/>
    </source>
</evidence>
<gene>
    <name evidence="2" type="ORF">K227x_57490</name>
</gene>
<accession>A0A517NJL3</accession>
<dbReference type="OrthoDB" id="239472at2"/>
<protein>
    <submittedName>
        <fullName evidence="2">Uncharacterized protein</fullName>
    </submittedName>
</protein>
<dbReference type="EMBL" id="CP036525">
    <property type="protein sequence ID" value="QDT07322.1"/>
    <property type="molecule type" value="Genomic_DNA"/>
</dbReference>
<sequence length="320" mass="35252" precursor="true">MTPVNVLAGLWLLLAVTSANAQSLLDITFNQSRDVTQFEPLTDGVTWGTARDQSCLIVDAGVATQALKPIAVESPTKYKLTLRAAVDDSDTIETNDRIAEIMSKNGGRSFAECELDFFDSSGNKTTFLLYGSTAVDTSGIAIVSGEFRDCVFVFYAPPNADTLRLSLTPRKRTLYVQSLKLEPETTEGTVNCNPDFRYGQFNAGGWRPNSEGRLFKRPDNRTVMKCGSDSRSSFFPVDDESRYSFLCQGTGYGPISGKVIVTFYDEAGQELGYTHLFWDRDMQQGATKSGIQPIPGSKFAMLKPSRIILEKVMVTEDDPT</sequence>
<proteinExistence type="predicted"/>
<evidence type="ECO:0000256" key="1">
    <source>
        <dbReference type="SAM" id="SignalP"/>
    </source>
</evidence>
<dbReference type="RefSeq" id="WP_145175115.1">
    <property type="nucleotide sequence ID" value="NZ_CP036525.1"/>
</dbReference>
<dbReference type="KEGG" id="rlc:K227x_57490"/>
<feature type="chain" id="PRO_5021719993" evidence="1">
    <location>
        <begin position="22"/>
        <end position="320"/>
    </location>
</feature>
<feature type="signal peptide" evidence="1">
    <location>
        <begin position="1"/>
        <end position="21"/>
    </location>
</feature>
<keyword evidence="3" id="KW-1185">Reference proteome</keyword>
<dbReference type="AlphaFoldDB" id="A0A517NJL3"/>
<name>A0A517NJL3_9BACT</name>